<dbReference type="InterPro" id="IPR037515">
    <property type="entry name" value="Rib-P_diPkinase_bac"/>
</dbReference>
<dbReference type="CDD" id="cd06223">
    <property type="entry name" value="PRTases_typeI"/>
    <property type="match status" value="1"/>
</dbReference>
<keyword evidence="12" id="KW-1185">Reference proteome</keyword>
<evidence type="ECO:0000256" key="8">
    <source>
        <dbReference type="ARBA" id="ARBA00049535"/>
    </source>
</evidence>
<evidence type="ECO:0000256" key="2">
    <source>
        <dbReference type="ARBA" id="ARBA00022723"/>
    </source>
</evidence>
<feature type="binding site" evidence="9">
    <location>
        <begin position="97"/>
        <end position="98"/>
    </location>
    <ligand>
        <name>ATP</name>
        <dbReference type="ChEBI" id="CHEBI:30616"/>
    </ligand>
</feature>
<evidence type="ECO:0000256" key="9">
    <source>
        <dbReference type="HAMAP-Rule" id="MF_00583"/>
    </source>
</evidence>
<organism evidence="11 12">
    <name type="scientific">Massilicoli timonensis</name>
    <dbReference type="NCBI Taxonomy" id="2015901"/>
    <lineage>
        <taxon>Bacteria</taxon>
        <taxon>Bacillati</taxon>
        <taxon>Bacillota</taxon>
        <taxon>Erysipelotrichia</taxon>
        <taxon>Erysipelotrichales</taxon>
        <taxon>Erysipelotrichaceae</taxon>
        <taxon>Massilicoli</taxon>
    </lineage>
</organism>
<protein>
    <recommendedName>
        <fullName evidence="9">Ribose-phosphate pyrophosphokinase</fullName>
        <shortName evidence="9">RPPK</shortName>
        <ecNumber evidence="9">2.7.6.1</ecNumber>
    </recommendedName>
    <alternativeName>
        <fullName evidence="9">5-phospho-D-ribosyl alpha-1-diphosphate synthase</fullName>
    </alternativeName>
    <alternativeName>
        <fullName evidence="9">Phosphoribosyl diphosphate synthase</fullName>
    </alternativeName>
    <alternativeName>
        <fullName evidence="9">Phosphoribosyl pyrophosphate synthase</fullName>
        <shortName evidence="9">P-Rib-PP synthase</shortName>
        <shortName evidence="9">PRPP synthase</shortName>
        <shortName evidence="9">PRPPase</shortName>
    </alternativeName>
</protein>
<dbReference type="InterPro" id="IPR029057">
    <property type="entry name" value="PRTase-like"/>
</dbReference>
<keyword evidence="6 9" id="KW-0067">ATP-binding</keyword>
<dbReference type="HAMAP" id="MF_00583_B">
    <property type="entry name" value="RibP_PPkinase_B"/>
    <property type="match status" value="1"/>
</dbReference>
<evidence type="ECO:0000259" key="10">
    <source>
        <dbReference type="Pfam" id="PF13793"/>
    </source>
</evidence>
<evidence type="ECO:0000256" key="4">
    <source>
        <dbReference type="ARBA" id="ARBA00022741"/>
    </source>
</evidence>
<evidence type="ECO:0000256" key="6">
    <source>
        <dbReference type="ARBA" id="ARBA00022840"/>
    </source>
</evidence>
<dbReference type="Gene3D" id="3.40.50.2020">
    <property type="match status" value="2"/>
</dbReference>
<dbReference type="SMART" id="SM01400">
    <property type="entry name" value="Pribosyltran_N"/>
    <property type="match status" value="1"/>
</dbReference>
<proteinExistence type="inferred from homology"/>
<comment type="subcellular location">
    <subcellularLocation>
        <location evidence="9">Cytoplasm</location>
    </subcellularLocation>
</comment>
<evidence type="ECO:0000256" key="3">
    <source>
        <dbReference type="ARBA" id="ARBA00022727"/>
    </source>
</evidence>
<dbReference type="Pfam" id="PF14572">
    <property type="entry name" value="Pribosyl_synth"/>
    <property type="match status" value="1"/>
</dbReference>
<dbReference type="PANTHER" id="PTHR10210">
    <property type="entry name" value="RIBOSE-PHOSPHATE DIPHOSPHOKINASE FAMILY MEMBER"/>
    <property type="match status" value="1"/>
</dbReference>
<feature type="active site" evidence="9">
    <location>
        <position position="193"/>
    </location>
</feature>
<evidence type="ECO:0000256" key="5">
    <source>
        <dbReference type="ARBA" id="ARBA00022777"/>
    </source>
</evidence>
<comment type="subunit">
    <text evidence="9">Homohexamer.</text>
</comment>
<comment type="function">
    <text evidence="9">Involved in the biosynthesis of the central metabolite phospho-alpha-D-ribosyl-1-pyrophosphate (PRPP) via the transfer of pyrophosphoryl group from ATP to 1-hydroxyl of ribose-5-phosphate (Rib-5-P).</text>
</comment>
<keyword evidence="3 9" id="KW-0545">Nucleotide biosynthesis</keyword>
<dbReference type="InterPro" id="IPR005946">
    <property type="entry name" value="Rib-P_diPkinase"/>
</dbReference>
<keyword evidence="4 9" id="KW-0547">Nucleotide-binding</keyword>
<keyword evidence="2 9" id="KW-0479">Metal-binding</keyword>
<gene>
    <name evidence="9" type="primary">prs</name>
    <name evidence="11" type="ORF">NE663_07765</name>
</gene>
<feature type="binding site" evidence="9">
    <location>
        <position position="219"/>
    </location>
    <ligand>
        <name>D-ribose 5-phosphate</name>
        <dbReference type="ChEBI" id="CHEBI:78346"/>
    </ligand>
</feature>
<dbReference type="SUPFAM" id="SSF53271">
    <property type="entry name" value="PRTase-like"/>
    <property type="match status" value="1"/>
</dbReference>
<keyword evidence="7 9" id="KW-0460">Magnesium</keyword>
<dbReference type="PANTHER" id="PTHR10210:SF41">
    <property type="entry name" value="RIBOSE-PHOSPHATE PYROPHOSPHOKINASE 1, CHLOROPLASTIC"/>
    <property type="match status" value="1"/>
</dbReference>
<name>A0ABT1SLQ5_9FIRM</name>
<evidence type="ECO:0000256" key="7">
    <source>
        <dbReference type="ARBA" id="ARBA00022842"/>
    </source>
</evidence>
<dbReference type="InterPro" id="IPR029099">
    <property type="entry name" value="Pribosyltran_N"/>
</dbReference>
<dbReference type="EC" id="2.7.6.1" evidence="9"/>
<reference evidence="11 12" key="1">
    <citation type="submission" date="2022-06" db="EMBL/GenBank/DDBJ databases">
        <title>Isolation of gut microbiota from human fecal samples.</title>
        <authorList>
            <person name="Pamer E.G."/>
            <person name="Barat B."/>
            <person name="Waligurski E."/>
            <person name="Medina S."/>
            <person name="Paddock L."/>
            <person name="Mostad J."/>
        </authorList>
    </citation>
    <scope>NUCLEOTIDE SEQUENCE [LARGE SCALE GENOMIC DNA]</scope>
    <source>
        <strain evidence="11 12">DFI.6.1</strain>
    </source>
</reference>
<comment type="catalytic activity">
    <reaction evidence="8 9">
        <text>D-ribose 5-phosphate + ATP = 5-phospho-alpha-D-ribose 1-diphosphate + AMP + H(+)</text>
        <dbReference type="Rhea" id="RHEA:15609"/>
        <dbReference type="ChEBI" id="CHEBI:15378"/>
        <dbReference type="ChEBI" id="CHEBI:30616"/>
        <dbReference type="ChEBI" id="CHEBI:58017"/>
        <dbReference type="ChEBI" id="CHEBI:78346"/>
        <dbReference type="ChEBI" id="CHEBI:456215"/>
        <dbReference type="EC" id="2.7.6.1"/>
    </reaction>
</comment>
<evidence type="ECO:0000313" key="11">
    <source>
        <dbReference type="EMBL" id="MCQ5122154.1"/>
    </source>
</evidence>
<comment type="pathway">
    <text evidence="9">Metabolic intermediate biosynthesis; 5-phospho-alpha-D-ribose 1-diphosphate biosynthesis; 5-phospho-alpha-D-ribose 1-diphosphate from D-ribose 5-phosphate (route I): step 1/1.</text>
</comment>
<comment type="caution">
    <text evidence="11">The sequence shown here is derived from an EMBL/GenBank/DDBJ whole genome shotgun (WGS) entry which is preliminary data.</text>
</comment>
<dbReference type="Pfam" id="PF13793">
    <property type="entry name" value="Pribosyltran_N"/>
    <property type="match status" value="1"/>
</dbReference>
<dbReference type="NCBIfam" id="NF002320">
    <property type="entry name" value="PRK01259.1"/>
    <property type="match status" value="1"/>
</dbReference>
<feature type="binding site" evidence="9">
    <location>
        <begin position="223"/>
        <end position="227"/>
    </location>
    <ligand>
        <name>D-ribose 5-phosphate</name>
        <dbReference type="ChEBI" id="CHEBI:78346"/>
    </ligand>
</feature>
<keyword evidence="9" id="KW-0963">Cytoplasm</keyword>
<dbReference type="InterPro" id="IPR000836">
    <property type="entry name" value="PRTase_dom"/>
</dbReference>
<feature type="binding site" evidence="9">
    <location>
        <position position="131"/>
    </location>
    <ligand>
        <name>Mg(2+)</name>
        <dbReference type="ChEBI" id="CHEBI:18420"/>
    </ligand>
</feature>
<comment type="cofactor">
    <cofactor evidence="9">
        <name>Mg(2+)</name>
        <dbReference type="ChEBI" id="CHEBI:18420"/>
    </cofactor>
    <text evidence="9">Binds 2 Mg(2+) ions per subunit.</text>
</comment>
<dbReference type="RefSeq" id="WP_102268644.1">
    <property type="nucleotide sequence ID" value="NZ_CALVCM010000015.1"/>
</dbReference>
<dbReference type="Proteomes" id="UP001524435">
    <property type="component" value="Unassembled WGS sequence"/>
</dbReference>
<keyword evidence="5 9" id="KW-0418">Kinase</keyword>
<dbReference type="NCBIfam" id="TIGR01251">
    <property type="entry name" value="ribP_PPkin"/>
    <property type="match status" value="1"/>
</dbReference>
<feature type="binding site" evidence="9">
    <location>
        <position position="195"/>
    </location>
    <ligand>
        <name>D-ribose 5-phosphate</name>
        <dbReference type="ChEBI" id="CHEBI:78346"/>
    </ligand>
</feature>
<accession>A0ABT1SLQ5</accession>
<evidence type="ECO:0000256" key="1">
    <source>
        <dbReference type="ARBA" id="ARBA00022679"/>
    </source>
</evidence>
<keyword evidence="1 9" id="KW-0808">Transferase</keyword>
<sequence>MKNKTIVLALTSSVSLANEIVSQLGLPLGQCEVRHFADGEIMVELDQSVRGKDVFIVQSTCNPVSSNLMEVLICIDACKRASANSITCVMPYFGYARQDRKAKPRQPITAKLVSDLLEVAGADRIMTMELHASQIQGFFDIPVDDITAIGIIGHYFKEKNLDDVVVVSPDHGGVTRARKLAEILHAPLAIIDKRRPKPNVAEAMNLIGDVNGKHAIIIDDIVDTAGTLVSGIDMLYENGAKAVYASCVHGVLSGPAIERLNNSKLNEFVCTNTIDQSAKEAQLPIMTVLHVGGMLGEVIRQMETNSPVSEAIAKFM</sequence>
<feature type="binding site" evidence="9">
    <location>
        <position position="170"/>
    </location>
    <ligand>
        <name>Mg(2+)</name>
        <dbReference type="ChEBI" id="CHEBI:18420"/>
    </ligand>
</feature>
<dbReference type="EMBL" id="JANGCH010000010">
    <property type="protein sequence ID" value="MCQ5122154.1"/>
    <property type="molecule type" value="Genomic_DNA"/>
</dbReference>
<evidence type="ECO:0000313" key="12">
    <source>
        <dbReference type="Proteomes" id="UP001524435"/>
    </source>
</evidence>
<comment type="similarity">
    <text evidence="9">Belongs to the ribose-phosphate pyrophosphokinase family. Class I subfamily.</text>
</comment>
<feature type="binding site" evidence="9">
    <location>
        <begin position="38"/>
        <end position="40"/>
    </location>
    <ligand>
        <name>ATP</name>
        <dbReference type="ChEBI" id="CHEBI:30616"/>
    </ligand>
</feature>
<feature type="domain" description="Ribose-phosphate pyrophosphokinase N-terminal" evidence="10">
    <location>
        <begin position="7"/>
        <end position="121"/>
    </location>
</feature>